<dbReference type="Proteomes" id="UP001500840">
    <property type="component" value="Unassembled WGS sequence"/>
</dbReference>
<name>A0ABP8M8E5_9BACT</name>
<gene>
    <name evidence="1" type="ORF">GCM10023156_05520</name>
</gene>
<evidence type="ECO:0000313" key="1">
    <source>
        <dbReference type="EMBL" id="GAA4445645.1"/>
    </source>
</evidence>
<reference evidence="2" key="1">
    <citation type="journal article" date="2019" name="Int. J. Syst. Evol. Microbiol.">
        <title>The Global Catalogue of Microorganisms (GCM) 10K type strain sequencing project: providing services to taxonomists for standard genome sequencing and annotation.</title>
        <authorList>
            <consortium name="The Broad Institute Genomics Platform"/>
            <consortium name="The Broad Institute Genome Sequencing Center for Infectious Disease"/>
            <person name="Wu L."/>
            <person name="Ma J."/>
        </authorList>
    </citation>
    <scope>NUCLEOTIDE SEQUENCE [LARGE SCALE GENOMIC DNA]</scope>
    <source>
        <strain evidence="2">JCM 17759</strain>
    </source>
</reference>
<dbReference type="EMBL" id="BAABGA010000008">
    <property type="protein sequence ID" value="GAA4445645.1"/>
    <property type="molecule type" value="Genomic_DNA"/>
</dbReference>
<dbReference type="RefSeq" id="WP_339944709.1">
    <property type="nucleotide sequence ID" value="NZ_BAABGA010000008.1"/>
</dbReference>
<accession>A0ABP8M8E5</accession>
<keyword evidence="2" id="KW-1185">Reference proteome</keyword>
<proteinExistence type="predicted"/>
<sequence length="86" mass="9654">MKLNSWPVVTTSRNKTGYRSGIVVNGYSNLVSGVEAEARRTVEAKYADEWNAAGLVRRWKLQRVMNAEIKKLVADLMPEVSPDAIF</sequence>
<organism evidence="1 2">
    <name type="scientific">Novipirellula rosea</name>
    <dbReference type="NCBI Taxonomy" id="1031540"/>
    <lineage>
        <taxon>Bacteria</taxon>
        <taxon>Pseudomonadati</taxon>
        <taxon>Planctomycetota</taxon>
        <taxon>Planctomycetia</taxon>
        <taxon>Pirellulales</taxon>
        <taxon>Pirellulaceae</taxon>
        <taxon>Novipirellula</taxon>
    </lineage>
</organism>
<comment type="caution">
    <text evidence="1">The sequence shown here is derived from an EMBL/GenBank/DDBJ whole genome shotgun (WGS) entry which is preliminary data.</text>
</comment>
<evidence type="ECO:0000313" key="2">
    <source>
        <dbReference type="Proteomes" id="UP001500840"/>
    </source>
</evidence>
<protein>
    <submittedName>
        <fullName evidence="1">Uncharacterized protein</fullName>
    </submittedName>
</protein>